<dbReference type="AlphaFoldDB" id="A0A4Q1D4Y2"/>
<sequence length="155" mass="17572">MRLSITCRHFKDLAPHEIYAFMRLRSEVFVVEQSCIYLDADNIDQYCYHLLLRDGTEIAAYARLVPPGVSYTETSIGRIVTNPAYRGQGNGKQLINIALEECSRLFGVGPVKIGAQLYLKEFYKAFGFVPVSEVYDEDGIEHIKMLLTPNPSTLF</sequence>
<feature type="domain" description="N-acetyltransferase" evidence="1">
    <location>
        <begin position="8"/>
        <end position="150"/>
    </location>
</feature>
<keyword evidence="2" id="KW-0808">Transferase</keyword>
<dbReference type="OrthoDB" id="9796171at2"/>
<dbReference type="CDD" id="cd04301">
    <property type="entry name" value="NAT_SF"/>
    <property type="match status" value="1"/>
</dbReference>
<dbReference type="RefSeq" id="WP_129003911.1">
    <property type="nucleotide sequence ID" value="NZ_SDHZ01000002.1"/>
</dbReference>
<dbReference type="Pfam" id="PF13673">
    <property type="entry name" value="Acetyltransf_10"/>
    <property type="match status" value="1"/>
</dbReference>
<accession>A0A4Q1D4Y2</accession>
<dbReference type="SUPFAM" id="SSF55729">
    <property type="entry name" value="Acyl-CoA N-acyltransferases (Nat)"/>
    <property type="match status" value="1"/>
</dbReference>
<dbReference type="Proteomes" id="UP000290545">
    <property type="component" value="Unassembled WGS sequence"/>
</dbReference>
<dbReference type="InterPro" id="IPR016181">
    <property type="entry name" value="Acyl_CoA_acyltransferase"/>
</dbReference>
<dbReference type="InterPro" id="IPR000182">
    <property type="entry name" value="GNAT_dom"/>
</dbReference>
<keyword evidence="3" id="KW-1185">Reference proteome</keyword>
<evidence type="ECO:0000259" key="1">
    <source>
        <dbReference type="PROSITE" id="PS51186"/>
    </source>
</evidence>
<reference evidence="2 3" key="1">
    <citation type="submission" date="2019-01" db="EMBL/GenBank/DDBJ databases">
        <title>Filimonas sp. strain TTM-71.</title>
        <authorList>
            <person name="Chen W.-M."/>
        </authorList>
    </citation>
    <scope>NUCLEOTIDE SEQUENCE [LARGE SCALE GENOMIC DNA]</scope>
    <source>
        <strain evidence="2 3">TTM-71</strain>
    </source>
</reference>
<proteinExistence type="predicted"/>
<comment type="caution">
    <text evidence="2">The sequence shown here is derived from an EMBL/GenBank/DDBJ whole genome shotgun (WGS) entry which is preliminary data.</text>
</comment>
<dbReference type="GO" id="GO:0016747">
    <property type="term" value="F:acyltransferase activity, transferring groups other than amino-acyl groups"/>
    <property type="evidence" value="ECO:0007669"/>
    <property type="project" value="InterPro"/>
</dbReference>
<protein>
    <submittedName>
        <fullName evidence="2">GNAT family N-acetyltransferase</fullName>
    </submittedName>
</protein>
<organism evidence="2 3">
    <name type="scientific">Filimonas effusa</name>
    <dbReference type="NCBI Taxonomy" id="2508721"/>
    <lineage>
        <taxon>Bacteria</taxon>
        <taxon>Pseudomonadati</taxon>
        <taxon>Bacteroidota</taxon>
        <taxon>Chitinophagia</taxon>
        <taxon>Chitinophagales</taxon>
        <taxon>Chitinophagaceae</taxon>
        <taxon>Filimonas</taxon>
    </lineage>
</organism>
<dbReference type="PROSITE" id="PS51186">
    <property type="entry name" value="GNAT"/>
    <property type="match status" value="1"/>
</dbReference>
<evidence type="ECO:0000313" key="2">
    <source>
        <dbReference type="EMBL" id="RXK83016.1"/>
    </source>
</evidence>
<name>A0A4Q1D4Y2_9BACT</name>
<gene>
    <name evidence="2" type="ORF">ESB13_12895</name>
</gene>
<dbReference type="EMBL" id="SDHZ01000002">
    <property type="protein sequence ID" value="RXK83016.1"/>
    <property type="molecule type" value="Genomic_DNA"/>
</dbReference>
<evidence type="ECO:0000313" key="3">
    <source>
        <dbReference type="Proteomes" id="UP000290545"/>
    </source>
</evidence>
<dbReference type="Gene3D" id="3.40.630.30">
    <property type="match status" value="1"/>
</dbReference>